<evidence type="ECO:0000313" key="10">
    <source>
        <dbReference type="Proteomes" id="UP000077339"/>
    </source>
</evidence>
<comment type="function">
    <text evidence="7">Involved in the biosynthesis of isopentenyl diphosphate (IPP) and dimethylallyl diphosphate (DMAPP), two major building blocks of isoprenoid compounds. Catalyzes the conversion of 4-diphosphocytidyl-2-C-methyl-D-erythritol 2-phosphate (CDP-ME2P) to 2-C-methyl-D-erythritol 2,4-cyclodiphosphate (ME-CPP) with a corresponding release of cytidine 5-monophosphate (CMP).</text>
</comment>
<dbReference type="RefSeq" id="WP_068347004.1">
    <property type="nucleotide sequence ID" value="NZ_JFHK01000006.1"/>
</dbReference>
<comment type="pathway">
    <text evidence="2 7">Isoprenoid biosynthesis; isopentenyl diphosphate biosynthesis via DXP pathway; isopentenyl diphosphate from 1-deoxy-D-xylulose 5-phosphate: step 4/6.</text>
</comment>
<dbReference type="GO" id="GO:0016114">
    <property type="term" value="P:terpenoid biosynthetic process"/>
    <property type="evidence" value="ECO:0007669"/>
    <property type="project" value="InterPro"/>
</dbReference>
<comment type="catalytic activity">
    <reaction evidence="1 7">
        <text>4-CDP-2-C-methyl-D-erythritol 2-phosphate = 2-C-methyl-D-erythritol 2,4-cyclic diphosphate + CMP</text>
        <dbReference type="Rhea" id="RHEA:23864"/>
        <dbReference type="ChEBI" id="CHEBI:57919"/>
        <dbReference type="ChEBI" id="CHEBI:58483"/>
        <dbReference type="ChEBI" id="CHEBI:60377"/>
        <dbReference type="EC" id="4.6.1.12"/>
    </reaction>
</comment>
<keyword evidence="4 7" id="KW-0479">Metal-binding</keyword>
<dbReference type="InterPro" id="IPR036571">
    <property type="entry name" value="MECDP_synthase_sf"/>
</dbReference>
<comment type="cofactor">
    <cofactor evidence="7">
        <name>a divalent metal cation</name>
        <dbReference type="ChEBI" id="CHEBI:60240"/>
    </cofactor>
    <text evidence="7">Binds 1 divalent metal cation per subunit.</text>
</comment>
<evidence type="ECO:0000256" key="5">
    <source>
        <dbReference type="ARBA" id="ARBA00023229"/>
    </source>
</evidence>
<feature type="site" description="Transition state stabilizer" evidence="7">
    <location>
        <position position="134"/>
    </location>
</feature>
<dbReference type="InterPro" id="IPR003526">
    <property type="entry name" value="MECDP_synthase"/>
</dbReference>
<dbReference type="PANTHER" id="PTHR43181">
    <property type="entry name" value="2-C-METHYL-D-ERYTHRITOL 2,4-CYCLODIPHOSPHATE SYNTHASE, CHLOROPLASTIC"/>
    <property type="match status" value="1"/>
</dbReference>
<feature type="site" description="Transition state stabilizer" evidence="7">
    <location>
        <position position="36"/>
    </location>
</feature>
<dbReference type="PATRIC" id="fig|1453497.3.peg.1806"/>
<evidence type="ECO:0000256" key="7">
    <source>
        <dbReference type="HAMAP-Rule" id="MF_00107"/>
    </source>
</evidence>
<reference evidence="9 10" key="1">
    <citation type="submission" date="2014-02" db="EMBL/GenBank/DDBJ databases">
        <title>Kosmotoga genome sequencing.</title>
        <authorList>
            <person name="Pollo S.M."/>
            <person name="Charchuk R."/>
            <person name="Nesbo C.L."/>
        </authorList>
    </citation>
    <scope>NUCLEOTIDE SEQUENCE [LARGE SCALE GENOMIC DNA]</scope>
    <source>
        <strain evidence="9 10">S304</strain>
    </source>
</reference>
<feature type="binding site" evidence="7">
    <location>
        <begin position="58"/>
        <end position="60"/>
    </location>
    <ligand>
        <name>4-CDP-2-C-methyl-D-erythritol 2-phosphate</name>
        <dbReference type="ChEBI" id="CHEBI:57919"/>
    </ligand>
</feature>
<comment type="similarity">
    <text evidence="7">Belongs to the IspF family.</text>
</comment>
<feature type="binding site" evidence="7">
    <location>
        <position position="44"/>
    </location>
    <ligand>
        <name>a divalent metal cation</name>
        <dbReference type="ChEBI" id="CHEBI:60240"/>
    </ligand>
</feature>
<accession>A0A176K146</accession>
<dbReference type="PROSITE" id="PS01350">
    <property type="entry name" value="ISPF"/>
    <property type="match status" value="1"/>
</dbReference>
<dbReference type="Proteomes" id="UP000077339">
    <property type="component" value="Unassembled WGS sequence"/>
</dbReference>
<comment type="subunit">
    <text evidence="7">Homotrimer.</text>
</comment>
<feature type="binding site" evidence="7">
    <location>
        <position position="11"/>
    </location>
    <ligand>
        <name>a divalent metal cation</name>
        <dbReference type="ChEBI" id="CHEBI:60240"/>
    </ligand>
</feature>
<dbReference type="GO" id="GO:0008685">
    <property type="term" value="F:2-C-methyl-D-erythritol 2,4-cyclodiphosphate synthase activity"/>
    <property type="evidence" value="ECO:0007669"/>
    <property type="project" value="UniProtKB-UniRule"/>
</dbReference>
<feature type="binding site" evidence="7">
    <location>
        <begin position="36"/>
        <end position="37"/>
    </location>
    <ligand>
        <name>4-CDP-2-C-methyl-D-erythritol 2-phosphate</name>
        <dbReference type="ChEBI" id="CHEBI:57919"/>
    </ligand>
</feature>
<gene>
    <name evidence="7" type="primary">ispF</name>
    <name evidence="9" type="ORF">AT15_09105</name>
</gene>
<name>A0A176K146_9BACT</name>
<protein>
    <recommendedName>
        <fullName evidence="3 7">2-C-methyl-D-erythritol 2,4-cyclodiphosphate synthase</fullName>
        <shortName evidence="7">MECDP-synthase</shortName>
        <shortName evidence="7">MECPP-synthase</shortName>
        <shortName evidence="7">MECPS</shortName>
        <ecNumber evidence="3 7">4.6.1.12</ecNumber>
    </recommendedName>
</protein>
<dbReference type="UniPathway" id="UPA00056">
    <property type="reaction ID" value="UER00095"/>
</dbReference>
<evidence type="ECO:0000256" key="6">
    <source>
        <dbReference type="ARBA" id="ARBA00023239"/>
    </source>
</evidence>
<dbReference type="SUPFAM" id="SSF69765">
    <property type="entry name" value="IpsF-like"/>
    <property type="match status" value="1"/>
</dbReference>
<proteinExistence type="inferred from homology"/>
<comment type="caution">
    <text evidence="9">The sequence shown here is derived from an EMBL/GenBank/DDBJ whole genome shotgun (WGS) entry which is preliminary data.</text>
</comment>
<dbReference type="Gene3D" id="3.30.1330.50">
    <property type="entry name" value="2-C-methyl-D-erythritol 2,4-cyclodiphosphate synthase"/>
    <property type="match status" value="1"/>
</dbReference>
<evidence type="ECO:0000256" key="2">
    <source>
        <dbReference type="ARBA" id="ARBA00004709"/>
    </source>
</evidence>
<dbReference type="InterPro" id="IPR020555">
    <property type="entry name" value="MECDP_synthase_CS"/>
</dbReference>
<dbReference type="EC" id="4.6.1.12" evidence="3 7"/>
<dbReference type="GO" id="GO:0019288">
    <property type="term" value="P:isopentenyl diphosphate biosynthetic process, methylerythritol 4-phosphate pathway"/>
    <property type="evidence" value="ECO:0007669"/>
    <property type="project" value="UniProtKB-UniRule"/>
</dbReference>
<keyword evidence="5 7" id="KW-0414">Isoprene biosynthesis</keyword>
<comment type="caution">
    <text evidence="7">Lacks conserved residue(s) required for the propagation of feature annotation.</text>
</comment>
<dbReference type="STRING" id="1453497.AT15_09105"/>
<feature type="binding site" evidence="7">
    <location>
        <begin position="9"/>
        <end position="11"/>
    </location>
    <ligand>
        <name>4-CDP-2-C-methyl-D-erythritol 2-phosphate</name>
        <dbReference type="ChEBI" id="CHEBI:57919"/>
    </ligand>
</feature>
<dbReference type="PANTHER" id="PTHR43181:SF1">
    <property type="entry name" value="2-C-METHYL-D-ERYTHRITOL 2,4-CYCLODIPHOSPHATE SYNTHASE, CHLOROPLASTIC"/>
    <property type="match status" value="1"/>
</dbReference>
<dbReference type="HAMAP" id="MF_00107">
    <property type="entry name" value="IspF"/>
    <property type="match status" value="1"/>
</dbReference>
<evidence type="ECO:0000256" key="4">
    <source>
        <dbReference type="ARBA" id="ARBA00022723"/>
    </source>
</evidence>
<evidence type="ECO:0000259" key="8">
    <source>
        <dbReference type="Pfam" id="PF02542"/>
    </source>
</evidence>
<keyword evidence="10" id="KW-1185">Reference proteome</keyword>
<organism evidence="9 10">
    <name type="scientific">Kosmotoga arenicorallina S304</name>
    <dbReference type="NCBI Taxonomy" id="1453497"/>
    <lineage>
        <taxon>Bacteria</taxon>
        <taxon>Thermotogati</taxon>
        <taxon>Thermotogota</taxon>
        <taxon>Thermotogae</taxon>
        <taxon>Kosmotogales</taxon>
        <taxon>Kosmotogaceae</taxon>
        <taxon>Kosmotoga</taxon>
    </lineage>
</organism>
<evidence type="ECO:0000256" key="3">
    <source>
        <dbReference type="ARBA" id="ARBA00012579"/>
    </source>
</evidence>
<dbReference type="Pfam" id="PF02542">
    <property type="entry name" value="YgbB"/>
    <property type="match status" value="1"/>
</dbReference>
<dbReference type="AlphaFoldDB" id="A0A176K146"/>
<feature type="domain" description="2-C-methyl-D-erythritol 2,4-cyclodiphosphate synthase" evidence="8">
    <location>
        <begin position="3"/>
        <end position="151"/>
    </location>
</feature>
<feature type="binding site" evidence="7">
    <location>
        <position position="9"/>
    </location>
    <ligand>
        <name>a divalent metal cation</name>
        <dbReference type="ChEBI" id="CHEBI:60240"/>
    </ligand>
</feature>
<dbReference type="CDD" id="cd00554">
    <property type="entry name" value="MECDP_synthase"/>
    <property type="match status" value="1"/>
</dbReference>
<evidence type="ECO:0000256" key="1">
    <source>
        <dbReference type="ARBA" id="ARBA00000200"/>
    </source>
</evidence>
<dbReference type="OrthoDB" id="9804336at2"/>
<dbReference type="GO" id="GO:0046872">
    <property type="term" value="F:metal ion binding"/>
    <property type="evidence" value="ECO:0007669"/>
    <property type="project" value="UniProtKB-KW"/>
</dbReference>
<dbReference type="EMBL" id="JFHK01000006">
    <property type="protein sequence ID" value="OAA30831.1"/>
    <property type="molecule type" value="Genomic_DNA"/>
</dbReference>
<keyword evidence="6 7" id="KW-0456">Lyase</keyword>
<sequence length="159" mass="17370">MYRTGIGYDIHPLKQGNKGLYVGGIKVSDLYYAEGHSDGDALVHAIVDAVLGASGKGNIGMFFPENFENLNRRSLEFLEYLCSEILSGDFEIVNIDSVVIVEKIRLLPYLEKITESIAKALGIERSKFNLKPKSGNGFFANSIQAYVTCLLATRGDGSA</sequence>
<evidence type="ECO:0000313" key="9">
    <source>
        <dbReference type="EMBL" id="OAA30831.1"/>
    </source>
</evidence>